<sequence length="238" mass="26683">MARTDRLMRLMDVLRRLPPPVTAGRLAAETGVSQRQLYRDIATLRAGGALIDGEAGVGYVLTEDPALPPQSFSRLEIEALLLAVQSLDRIGDAEMTMAAREAMARIIATLPGDQPRQALHAVMRSFSVGPDRDPPIIDLAVLRRACWDETAVRILYTDLKDNMSERVIWPLGLSYGDDNLMLLAHCRLRMDYRVFHVNRISALDPMQENFRPQRVPLMRAYVQGRAEMASRRCASSEP</sequence>
<dbReference type="Pfam" id="PF13280">
    <property type="entry name" value="WYL"/>
    <property type="match status" value="1"/>
</dbReference>
<dbReference type="PANTHER" id="PTHR34580">
    <property type="match status" value="1"/>
</dbReference>
<evidence type="ECO:0000259" key="1">
    <source>
        <dbReference type="Pfam" id="PF08279"/>
    </source>
</evidence>
<dbReference type="Gene3D" id="1.10.10.10">
    <property type="entry name" value="Winged helix-like DNA-binding domain superfamily/Winged helix DNA-binding domain"/>
    <property type="match status" value="1"/>
</dbReference>
<dbReference type="InterPro" id="IPR026881">
    <property type="entry name" value="WYL_dom"/>
</dbReference>
<gene>
    <name evidence="3" type="ORF">D2T33_21035</name>
</gene>
<dbReference type="AlphaFoldDB" id="A0A443IJA2"/>
<dbReference type="InterPro" id="IPR013196">
    <property type="entry name" value="HTH_11"/>
</dbReference>
<dbReference type="PROSITE" id="PS52050">
    <property type="entry name" value="WYL"/>
    <property type="match status" value="1"/>
</dbReference>
<evidence type="ECO:0000259" key="2">
    <source>
        <dbReference type="Pfam" id="PF13280"/>
    </source>
</evidence>
<protein>
    <submittedName>
        <fullName evidence="3">YafY family transcriptional regulator</fullName>
    </submittedName>
</protein>
<dbReference type="Pfam" id="PF08279">
    <property type="entry name" value="HTH_11"/>
    <property type="match status" value="1"/>
</dbReference>
<dbReference type="InterPro" id="IPR036388">
    <property type="entry name" value="WH-like_DNA-bd_sf"/>
</dbReference>
<accession>A0A443IJA2</accession>
<dbReference type="Proteomes" id="UP000285710">
    <property type="component" value="Unassembled WGS sequence"/>
</dbReference>
<reference evidence="3 4" key="2">
    <citation type="submission" date="2019-01" db="EMBL/GenBank/DDBJ databases">
        <authorList>
            <person name="Li Y."/>
        </authorList>
    </citation>
    <scope>NUCLEOTIDE SEQUENCE [LARGE SCALE GENOMIC DNA]</scope>
    <source>
        <strain evidence="3 4">2D-5</strain>
    </source>
</reference>
<comment type="caution">
    <text evidence="3">The sequence shown here is derived from an EMBL/GenBank/DDBJ whole genome shotgun (WGS) entry which is preliminary data.</text>
</comment>
<evidence type="ECO:0000313" key="4">
    <source>
        <dbReference type="Proteomes" id="UP000285710"/>
    </source>
</evidence>
<dbReference type="PANTHER" id="PTHR34580:SF3">
    <property type="entry name" value="PROTEIN PAFB"/>
    <property type="match status" value="1"/>
</dbReference>
<dbReference type="InterPro" id="IPR051534">
    <property type="entry name" value="CBASS_pafABC_assoc_protein"/>
</dbReference>
<organism evidence="3 4">
    <name type="scientific">Paenirhodobacter populi</name>
    <dbReference type="NCBI Taxonomy" id="2306993"/>
    <lineage>
        <taxon>Bacteria</taxon>
        <taxon>Pseudomonadati</taxon>
        <taxon>Pseudomonadota</taxon>
        <taxon>Alphaproteobacteria</taxon>
        <taxon>Rhodobacterales</taxon>
        <taxon>Rhodobacter group</taxon>
        <taxon>Paenirhodobacter</taxon>
    </lineage>
</organism>
<keyword evidence="4" id="KW-1185">Reference proteome</keyword>
<evidence type="ECO:0000313" key="3">
    <source>
        <dbReference type="EMBL" id="RWR04463.1"/>
    </source>
</evidence>
<feature type="domain" description="WYL" evidence="2">
    <location>
        <begin position="139"/>
        <end position="204"/>
    </location>
</feature>
<dbReference type="RefSeq" id="WP_128271075.1">
    <property type="nucleotide sequence ID" value="NZ_SAUW01000052.1"/>
</dbReference>
<dbReference type="EMBL" id="SAUW01000052">
    <property type="protein sequence ID" value="RWR04463.1"/>
    <property type="molecule type" value="Genomic_DNA"/>
</dbReference>
<dbReference type="SUPFAM" id="SSF46785">
    <property type="entry name" value="Winged helix' DNA-binding domain"/>
    <property type="match status" value="1"/>
</dbReference>
<feature type="domain" description="Helix-turn-helix type 11" evidence="1">
    <location>
        <begin position="6"/>
        <end position="59"/>
    </location>
</feature>
<reference evidence="3 4" key="1">
    <citation type="submission" date="2019-01" db="EMBL/GenBank/DDBJ databases">
        <title>Sinorhodobacter populi sp. nov. isolated from the symptomatic bark tissue of Populus euramericana canker.</title>
        <authorList>
            <person name="Xu G."/>
        </authorList>
    </citation>
    <scope>NUCLEOTIDE SEQUENCE [LARGE SCALE GENOMIC DNA]</scope>
    <source>
        <strain evidence="3 4">2D-5</strain>
    </source>
</reference>
<name>A0A443IJA2_9RHOB</name>
<dbReference type="InterPro" id="IPR036390">
    <property type="entry name" value="WH_DNA-bd_sf"/>
</dbReference>
<proteinExistence type="predicted"/>